<evidence type="ECO:0000256" key="3">
    <source>
        <dbReference type="ARBA" id="ARBA00023133"/>
    </source>
</evidence>
<dbReference type="PANTHER" id="PTHR11108:SF1">
    <property type="entry name" value="FERROCHELATASE, MITOCHONDRIAL"/>
    <property type="match status" value="1"/>
</dbReference>
<evidence type="ECO:0000256" key="1">
    <source>
        <dbReference type="ARBA" id="ARBA00007718"/>
    </source>
</evidence>
<evidence type="ECO:0000256" key="6">
    <source>
        <dbReference type="ARBA" id="ARBA00024536"/>
    </source>
</evidence>
<dbReference type="Pfam" id="PF00762">
    <property type="entry name" value="Ferrochelatase"/>
    <property type="match status" value="1"/>
</dbReference>
<evidence type="ECO:0000313" key="10">
    <source>
        <dbReference type="Proteomes" id="UP000317171"/>
    </source>
</evidence>
<evidence type="ECO:0000256" key="7">
    <source>
        <dbReference type="HAMAP-Rule" id="MF_00323"/>
    </source>
</evidence>
<dbReference type="NCBIfam" id="TIGR00109">
    <property type="entry name" value="hemH"/>
    <property type="match status" value="1"/>
</dbReference>
<dbReference type="NCBIfam" id="NF000689">
    <property type="entry name" value="PRK00035.2-1"/>
    <property type="match status" value="1"/>
</dbReference>
<dbReference type="SUPFAM" id="SSF53800">
    <property type="entry name" value="Chelatase"/>
    <property type="match status" value="1"/>
</dbReference>
<dbReference type="InterPro" id="IPR033644">
    <property type="entry name" value="Ferrochelatase_C"/>
</dbReference>
<keyword evidence="7" id="KW-0963">Cytoplasm</keyword>
<comment type="catalytic activity">
    <reaction evidence="7">
        <text>heme b + 2 H(+) = protoporphyrin IX + Fe(2+)</text>
        <dbReference type="Rhea" id="RHEA:22584"/>
        <dbReference type="ChEBI" id="CHEBI:15378"/>
        <dbReference type="ChEBI" id="CHEBI:29033"/>
        <dbReference type="ChEBI" id="CHEBI:57306"/>
        <dbReference type="ChEBI" id="CHEBI:60344"/>
        <dbReference type="EC" id="4.98.1.1"/>
    </reaction>
</comment>
<keyword evidence="3 7" id="KW-0350">Heme biosynthesis</keyword>
<keyword evidence="7" id="KW-0479">Metal-binding</keyword>
<dbReference type="GO" id="GO:0004325">
    <property type="term" value="F:ferrochelatase activity"/>
    <property type="evidence" value="ECO:0007669"/>
    <property type="project" value="UniProtKB-UniRule"/>
</dbReference>
<keyword evidence="4 7" id="KW-0456">Lyase</keyword>
<evidence type="ECO:0000313" key="9">
    <source>
        <dbReference type="EMBL" id="QDT41436.1"/>
    </source>
</evidence>
<evidence type="ECO:0000256" key="5">
    <source>
        <dbReference type="ARBA" id="ARBA00023244"/>
    </source>
</evidence>
<evidence type="ECO:0000256" key="8">
    <source>
        <dbReference type="RuleBase" id="RU004185"/>
    </source>
</evidence>
<evidence type="ECO:0000256" key="4">
    <source>
        <dbReference type="ARBA" id="ARBA00023239"/>
    </source>
</evidence>
<dbReference type="GO" id="GO:0046872">
    <property type="term" value="F:metal ion binding"/>
    <property type="evidence" value="ECO:0007669"/>
    <property type="project" value="UniProtKB-KW"/>
</dbReference>
<protein>
    <recommendedName>
        <fullName evidence="7">Ferrochelatase</fullName>
        <ecNumber evidence="7">4.98.1.1</ecNumber>
    </recommendedName>
    <alternativeName>
        <fullName evidence="7">Heme synthase</fullName>
    </alternativeName>
    <alternativeName>
        <fullName evidence="7">Protoheme ferro-lyase</fullName>
    </alternativeName>
</protein>
<organism evidence="9 10">
    <name type="scientific">Gimesia alba</name>
    <dbReference type="NCBI Taxonomy" id="2527973"/>
    <lineage>
        <taxon>Bacteria</taxon>
        <taxon>Pseudomonadati</taxon>
        <taxon>Planctomycetota</taxon>
        <taxon>Planctomycetia</taxon>
        <taxon>Planctomycetales</taxon>
        <taxon>Planctomycetaceae</taxon>
        <taxon>Gimesia</taxon>
    </lineage>
</organism>
<evidence type="ECO:0000256" key="2">
    <source>
        <dbReference type="ARBA" id="ARBA00023004"/>
    </source>
</evidence>
<proteinExistence type="inferred from homology"/>
<dbReference type="CDD" id="cd00419">
    <property type="entry name" value="Ferrochelatase_C"/>
    <property type="match status" value="1"/>
</dbReference>
<dbReference type="RefSeq" id="WP_145212999.1">
    <property type="nucleotide sequence ID" value="NZ_CP036269.1"/>
</dbReference>
<dbReference type="GO" id="GO:0005737">
    <property type="term" value="C:cytoplasm"/>
    <property type="evidence" value="ECO:0007669"/>
    <property type="project" value="UniProtKB-SubCell"/>
</dbReference>
<dbReference type="InterPro" id="IPR033659">
    <property type="entry name" value="Ferrochelatase_N"/>
</dbReference>
<dbReference type="InterPro" id="IPR001015">
    <property type="entry name" value="Ferrochelatase"/>
</dbReference>
<feature type="binding site" evidence="7">
    <location>
        <position position="264"/>
    </location>
    <ligand>
        <name>Fe(2+)</name>
        <dbReference type="ChEBI" id="CHEBI:29033"/>
    </ligand>
</feature>
<comment type="subcellular location">
    <subcellularLocation>
        <location evidence="7">Cytoplasm</location>
    </subcellularLocation>
</comment>
<dbReference type="CDD" id="cd03411">
    <property type="entry name" value="Ferrochelatase_N"/>
    <property type="match status" value="1"/>
</dbReference>
<comment type="function">
    <text evidence="7">Catalyzes the ferrous insertion into protoporphyrin IX.</text>
</comment>
<dbReference type="AlphaFoldDB" id="A0A517RC58"/>
<comment type="pathway">
    <text evidence="7">Porphyrin-containing compound metabolism; protoheme biosynthesis; protoheme from protoporphyrin-IX: step 1/1.</text>
</comment>
<accession>A0A517RC58</accession>
<dbReference type="Gene3D" id="3.40.50.1400">
    <property type="match status" value="2"/>
</dbReference>
<feature type="binding site" evidence="7">
    <location>
        <position position="183"/>
    </location>
    <ligand>
        <name>Fe(2+)</name>
        <dbReference type="ChEBI" id="CHEBI:29033"/>
    </ligand>
</feature>
<dbReference type="OrthoDB" id="9776380at2"/>
<reference evidence="9 10" key="1">
    <citation type="submission" date="2019-02" db="EMBL/GenBank/DDBJ databases">
        <title>Deep-cultivation of Planctomycetes and their phenomic and genomic characterization uncovers novel biology.</title>
        <authorList>
            <person name="Wiegand S."/>
            <person name="Jogler M."/>
            <person name="Boedeker C."/>
            <person name="Pinto D."/>
            <person name="Vollmers J."/>
            <person name="Rivas-Marin E."/>
            <person name="Kohn T."/>
            <person name="Peeters S.H."/>
            <person name="Heuer A."/>
            <person name="Rast P."/>
            <person name="Oberbeckmann S."/>
            <person name="Bunk B."/>
            <person name="Jeske O."/>
            <person name="Meyerdierks A."/>
            <person name="Storesund J.E."/>
            <person name="Kallscheuer N."/>
            <person name="Luecker S."/>
            <person name="Lage O.M."/>
            <person name="Pohl T."/>
            <person name="Merkel B.J."/>
            <person name="Hornburger P."/>
            <person name="Mueller R.-W."/>
            <person name="Bruemmer F."/>
            <person name="Labrenz M."/>
            <person name="Spormann A.M."/>
            <person name="Op den Camp H."/>
            <person name="Overmann J."/>
            <person name="Amann R."/>
            <person name="Jetten M.S.M."/>
            <person name="Mascher T."/>
            <person name="Medema M.H."/>
            <person name="Devos D.P."/>
            <person name="Kaster A.-K."/>
            <person name="Ovreas L."/>
            <person name="Rohde M."/>
            <person name="Galperin M.Y."/>
            <person name="Jogler C."/>
        </authorList>
    </citation>
    <scope>NUCLEOTIDE SEQUENCE [LARGE SCALE GENOMIC DNA]</scope>
    <source>
        <strain evidence="9 10">Pan241w</strain>
    </source>
</reference>
<keyword evidence="5 7" id="KW-0627">Porphyrin biosynthesis</keyword>
<dbReference type="EC" id="4.98.1.1" evidence="7"/>
<comment type="catalytic activity">
    <reaction evidence="6">
        <text>Fe-coproporphyrin III + 2 H(+) = coproporphyrin III + Fe(2+)</text>
        <dbReference type="Rhea" id="RHEA:49572"/>
        <dbReference type="ChEBI" id="CHEBI:15378"/>
        <dbReference type="ChEBI" id="CHEBI:29033"/>
        <dbReference type="ChEBI" id="CHEBI:68438"/>
        <dbReference type="ChEBI" id="CHEBI:131725"/>
        <dbReference type="EC" id="4.99.1.9"/>
    </reaction>
    <physiologicalReaction direction="right-to-left" evidence="6">
        <dbReference type="Rhea" id="RHEA:49574"/>
    </physiologicalReaction>
</comment>
<dbReference type="UniPathway" id="UPA00252">
    <property type="reaction ID" value="UER00325"/>
</dbReference>
<dbReference type="PANTHER" id="PTHR11108">
    <property type="entry name" value="FERROCHELATASE"/>
    <property type="match status" value="1"/>
</dbReference>
<name>A0A517RC58_9PLAN</name>
<dbReference type="KEGG" id="gaz:Pan241w_14970"/>
<dbReference type="GO" id="GO:0006783">
    <property type="term" value="P:heme biosynthetic process"/>
    <property type="evidence" value="ECO:0007669"/>
    <property type="project" value="UniProtKB-UniRule"/>
</dbReference>
<gene>
    <name evidence="7 9" type="primary">hemH</name>
    <name evidence="9" type="ORF">Pan241w_14970</name>
</gene>
<dbReference type="Proteomes" id="UP000317171">
    <property type="component" value="Chromosome"/>
</dbReference>
<sequence length="340" mass="37821">MNAAYDAILVVSFGGPEGPDDVIPFLENVLRGKNVPRERMLEVAEHYQQFGGVSPINAQNRALIAALELELAAHGPQLPIYWGNRNWTPYLADTLEEMKQAGVKRALGFFTSAFSSYSGCRQYREDIQRAQEQVGEGAPVVDKLRMFFNHPGFIEATVERTEEVLQQIPEDRRDKATILYSAHSIPLAMAAGCKYEVQLKEAARLVSERLGGHSSHLVYQSRSGPPHQPWLEPDICDFIKELGVQGGIEDVVIVPIGFVSDHMEVLFDLDTEAKDVGNELGINVLRAKTVGVHPRFITMIRELIEERISGTDERPALGEMGASHDVCPVDCCLRVTEVKR</sequence>
<keyword evidence="10" id="KW-1185">Reference proteome</keyword>
<comment type="similarity">
    <text evidence="1 7 8">Belongs to the ferrochelatase family.</text>
</comment>
<dbReference type="EMBL" id="CP036269">
    <property type="protein sequence ID" value="QDT41436.1"/>
    <property type="molecule type" value="Genomic_DNA"/>
</dbReference>
<keyword evidence="2 7" id="KW-0408">Iron</keyword>
<dbReference type="HAMAP" id="MF_00323">
    <property type="entry name" value="Ferrochelatase"/>
    <property type="match status" value="1"/>
</dbReference>